<evidence type="ECO:0000313" key="2">
    <source>
        <dbReference type="WBParaSite" id="JU765_v2.g13706.t1"/>
    </source>
</evidence>
<accession>A0AC34Q740</accession>
<protein>
    <submittedName>
        <fullName evidence="2">Tryptophan synthase beta chain-like PALP domain-containing protein</fullName>
    </submittedName>
</protein>
<evidence type="ECO:0000313" key="1">
    <source>
        <dbReference type="Proteomes" id="UP000887576"/>
    </source>
</evidence>
<proteinExistence type="predicted"/>
<dbReference type="Proteomes" id="UP000887576">
    <property type="component" value="Unplaced"/>
</dbReference>
<name>A0AC34Q740_9BILA</name>
<dbReference type="WBParaSite" id="JU765_v2.g13706.t1">
    <property type="protein sequence ID" value="JU765_v2.g13706.t1"/>
    <property type="gene ID" value="JU765_v2.g13706"/>
</dbReference>
<organism evidence="1 2">
    <name type="scientific">Panagrolaimus sp. JU765</name>
    <dbReference type="NCBI Taxonomy" id="591449"/>
    <lineage>
        <taxon>Eukaryota</taxon>
        <taxon>Metazoa</taxon>
        <taxon>Ecdysozoa</taxon>
        <taxon>Nematoda</taxon>
        <taxon>Chromadorea</taxon>
        <taxon>Rhabditida</taxon>
        <taxon>Tylenchina</taxon>
        <taxon>Panagrolaimomorpha</taxon>
        <taxon>Panagrolaimoidea</taxon>
        <taxon>Panagrolaimidae</taxon>
        <taxon>Panagrolaimus</taxon>
    </lineage>
</organism>
<sequence>MSDLTGFGIESAVKRIQNYAKVTPLLTSSTLNRYFAELLNLPVQNSPKLFFKCENFQKTGSFKCRGAINAVSKVLEADESIQGFVTQSAGNHGQALAFAASCFGKKCVVVAPENASKAKIDAMKHYGAEI</sequence>
<reference evidence="2" key="1">
    <citation type="submission" date="2022-11" db="UniProtKB">
        <authorList>
            <consortium name="WormBaseParasite"/>
        </authorList>
    </citation>
    <scope>IDENTIFICATION</scope>
</reference>